<dbReference type="Pfam" id="PF08951">
    <property type="entry name" value="EntA_Immun"/>
    <property type="match status" value="1"/>
</dbReference>
<gene>
    <name evidence="1" type="ORF">CBF37_07470</name>
</gene>
<proteinExistence type="predicted"/>
<protein>
    <recommendedName>
        <fullName evidence="3">Bacteriocin immunity protein</fullName>
    </recommendedName>
</protein>
<dbReference type="EMBL" id="NGJS01000009">
    <property type="protein sequence ID" value="RST98607.1"/>
    <property type="molecule type" value="Genomic_DNA"/>
</dbReference>
<dbReference type="InterPro" id="IPR053739">
    <property type="entry name" value="Bact_Immunity_Domain_sf"/>
</dbReference>
<accession>A0A429ZXK3</accession>
<dbReference type="InterPro" id="IPR015046">
    <property type="entry name" value="LciA_Immunity-like"/>
</dbReference>
<comment type="caution">
    <text evidence="1">The sequence shown here is derived from an EMBL/GenBank/DDBJ whole genome shotgun (WGS) entry which is preliminary data.</text>
</comment>
<dbReference type="Proteomes" id="UP000287857">
    <property type="component" value="Unassembled WGS sequence"/>
</dbReference>
<evidence type="ECO:0008006" key="3">
    <source>
        <dbReference type="Google" id="ProtNLM"/>
    </source>
</evidence>
<reference evidence="1 2" key="1">
    <citation type="submission" date="2017-05" db="EMBL/GenBank/DDBJ databases">
        <title>Vagococcus spp. assemblies.</title>
        <authorList>
            <person name="Gulvik C.A."/>
        </authorList>
    </citation>
    <scope>NUCLEOTIDE SEQUENCE [LARGE SCALE GENOMIC DNA]</scope>
    <source>
        <strain evidence="1 2">SS1995</strain>
    </source>
</reference>
<dbReference type="OrthoDB" id="2135506at2"/>
<dbReference type="RefSeq" id="WP_125984140.1">
    <property type="nucleotide sequence ID" value="NZ_NGJS01000009.1"/>
</dbReference>
<name>A0A429ZXK3_9ENTE</name>
<keyword evidence="2" id="KW-1185">Reference proteome</keyword>
<dbReference type="Gene3D" id="1.20.1440.140">
    <property type="match status" value="1"/>
</dbReference>
<evidence type="ECO:0000313" key="1">
    <source>
        <dbReference type="EMBL" id="RST98607.1"/>
    </source>
</evidence>
<organism evidence="1 2">
    <name type="scientific">Vagococcus vulneris</name>
    <dbReference type="NCBI Taxonomy" id="1977869"/>
    <lineage>
        <taxon>Bacteria</taxon>
        <taxon>Bacillati</taxon>
        <taxon>Bacillota</taxon>
        <taxon>Bacilli</taxon>
        <taxon>Lactobacillales</taxon>
        <taxon>Enterococcaceae</taxon>
        <taxon>Vagococcus</taxon>
    </lineage>
</organism>
<evidence type="ECO:0000313" key="2">
    <source>
        <dbReference type="Proteomes" id="UP000287857"/>
    </source>
</evidence>
<dbReference type="AlphaFoldDB" id="A0A429ZXK3"/>
<sequence>MSQIKWFSGGNERKAAALSLIVTIQEELTENTVGERKLKALLSRFYNDLMSGTQSVPLTLSRLNISVADCLLQYHVVLSADNAERMEKLTKLSQIRYGY</sequence>